<dbReference type="AlphaFoldDB" id="A0A8X6UBL3"/>
<sequence>MDDDNSSTSSGVVRGVTLAVVLLIVIILVILYYRRHLKRLKDELAYVTYAADLNPSPDRRHFDNPIYAYQGVPPPSTSLNNTGTKHIYNDLGIKSNLNKAKLGHEESETYACTEKEPVVVKMYV</sequence>
<accession>A0A8X6UBL3</accession>
<dbReference type="Proteomes" id="UP000887013">
    <property type="component" value="Unassembled WGS sequence"/>
</dbReference>
<dbReference type="EMBL" id="BMAW01125701">
    <property type="protein sequence ID" value="GFU13606.1"/>
    <property type="molecule type" value="Genomic_DNA"/>
</dbReference>
<proteinExistence type="predicted"/>
<evidence type="ECO:0000313" key="3">
    <source>
        <dbReference type="Proteomes" id="UP000887013"/>
    </source>
</evidence>
<organism evidence="2 3">
    <name type="scientific">Nephila pilipes</name>
    <name type="common">Giant wood spider</name>
    <name type="synonym">Nephila maculata</name>
    <dbReference type="NCBI Taxonomy" id="299642"/>
    <lineage>
        <taxon>Eukaryota</taxon>
        <taxon>Metazoa</taxon>
        <taxon>Ecdysozoa</taxon>
        <taxon>Arthropoda</taxon>
        <taxon>Chelicerata</taxon>
        <taxon>Arachnida</taxon>
        <taxon>Araneae</taxon>
        <taxon>Araneomorphae</taxon>
        <taxon>Entelegynae</taxon>
        <taxon>Araneoidea</taxon>
        <taxon>Nephilidae</taxon>
        <taxon>Nephila</taxon>
    </lineage>
</organism>
<protein>
    <submittedName>
        <fullName evidence="2">Uncharacterized protein</fullName>
    </submittedName>
</protein>
<keyword evidence="1" id="KW-0812">Transmembrane</keyword>
<keyword evidence="3" id="KW-1185">Reference proteome</keyword>
<gene>
    <name evidence="2" type="ORF">NPIL_429071</name>
</gene>
<keyword evidence="1" id="KW-1133">Transmembrane helix</keyword>
<evidence type="ECO:0000313" key="2">
    <source>
        <dbReference type="EMBL" id="GFU13606.1"/>
    </source>
</evidence>
<dbReference type="OrthoDB" id="18487at2759"/>
<comment type="caution">
    <text evidence="2">The sequence shown here is derived from an EMBL/GenBank/DDBJ whole genome shotgun (WGS) entry which is preliminary data.</text>
</comment>
<name>A0A8X6UBL3_NEPPI</name>
<evidence type="ECO:0000256" key="1">
    <source>
        <dbReference type="SAM" id="Phobius"/>
    </source>
</evidence>
<feature type="transmembrane region" description="Helical" evidence="1">
    <location>
        <begin position="12"/>
        <end position="33"/>
    </location>
</feature>
<keyword evidence="1" id="KW-0472">Membrane</keyword>
<reference evidence="2" key="1">
    <citation type="submission" date="2020-08" db="EMBL/GenBank/DDBJ databases">
        <title>Multicomponent nature underlies the extraordinary mechanical properties of spider dragline silk.</title>
        <authorList>
            <person name="Kono N."/>
            <person name="Nakamura H."/>
            <person name="Mori M."/>
            <person name="Yoshida Y."/>
            <person name="Ohtoshi R."/>
            <person name="Malay A.D."/>
            <person name="Moran D.A.P."/>
            <person name="Tomita M."/>
            <person name="Numata K."/>
            <person name="Arakawa K."/>
        </authorList>
    </citation>
    <scope>NUCLEOTIDE SEQUENCE</scope>
</reference>